<dbReference type="PANTHER" id="PTHR12111:SF2">
    <property type="entry name" value="SPLICING FACTOR YJU2B-RELATED"/>
    <property type="match status" value="1"/>
</dbReference>
<dbReference type="GO" id="GO:0071014">
    <property type="term" value="C:post-mRNA release spliceosomal complex"/>
    <property type="evidence" value="ECO:0007669"/>
    <property type="project" value="TreeGrafter"/>
</dbReference>
<dbReference type="STRING" id="105785.A0A2J7Q1I6"/>
<dbReference type="GO" id="GO:0005684">
    <property type="term" value="C:U2-type spliceosomal complex"/>
    <property type="evidence" value="ECO:0007669"/>
    <property type="project" value="TreeGrafter"/>
</dbReference>
<proteinExistence type="inferred from homology"/>
<accession>A0A2J7Q1I6</accession>
<gene>
    <name evidence="2" type="ORF">B7P43_G15412</name>
</gene>
<comment type="caution">
    <text evidence="2">The sequence shown here is derived from an EMBL/GenBank/DDBJ whole genome shotgun (WGS) entry which is preliminary data.</text>
</comment>
<dbReference type="EMBL" id="NEVH01019406">
    <property type="protein sequence ID" value="PNF22445.1"/>
    <property type="molecule type" value="Genomic_DNA"/>
</dbReference>
<dbReference type="PANTHER" id="PTHR12111">
    <property type="entry name" value="SPLICING FACTOR YJU2"/>
    <property type="match status" value="1"/>
</dbReference>
<dbReference type="InParanoid" id="A0A2J7Q1I6"/>
<keyword evidence="3" id="KW-1185">Reference proteome</keyword>
<evidence type="ECO:0000313" key="2">
    <source>
        <dbReference type="EMBL" id="PNF22445.1"/>
    </source>
</evidence>
<dbReference type="AlphaFoldDB" id="A0A2J7Q1I6"/>
<sequence length="410" mass="46047">MGERKGTNHYYPPDYDPRKGGLNKFLGTHALRERARKISMGILIIRFEMPFNIWCNGCGNHIGMGVRYNAEKKKIGDYITTPIWSFRMKCHLCPNYIEIKTEPKTSEYIIVSGARRQENRWDPKENEQVVPEDKSTSKRLFDDAMFRLEHGYGDKKQADGIQPTLAKLTAKRQKLWQDDYAANCVLRQQFREKSNELKAKDAKDAAILQKSSLQLNLLPLSEEDRLKAGQLYESATQYHQAKKTPSRQKALSNKSLSCFDECSRGPNMDKEFAESNLTRLIIMSSIRQKSLSDKDAECEDKSCILDDKHSATLPSKMDEGVTADDAIVGSSECSKSISEKSELGSRNVHTCDCSVNTNSAAHPKMNINAPFSTKGSLVSHTMNSETDIPVSNVSLVSQDYNSSSSDDSSS</sequence>
<dbReference type="GO" id="GO:0000398">
    <property type="term" value="P:mRNA splicing, via spliceosome"/>
    <property type="evidence" value="ECO:0007669"/>
    <property type="project" value="InterPro"/>
</dbReference>
<organism evidence="2 3">
    <name type="scientific">Cryptotermes secundus</name>
    <dbReference type="NCBI Taxonomy" id="105785"/>
    <lineage>
        <taxon>Eukaryota</taxon>
        <taxon>Metazoa</taxon>
        <taxon>Ecdysozoa</taxon>
        <taxon>Arthropoda</taxon>
        <taxon>Hexapoda</taxon>
        <taxon>Insecta</taxon>
        <taxon>Pterygota</taxon>
        <taxon>Neoptera</taxon>
        <taxon>Polyneoptera</taxon>
        <taxon>Dictyoptera</taxon>
        <taxon>Blattodea</taxon>
        <taxon>Blattoidea</taxon>
        <taxon>Termitoidae</taxon>
        <taxon>Kalotermitidae</taxon>
        <taxon>Cryptotermitinae</taxon>
        <taxon>Cryptotermes</taxon>
    </lineage>
</organism>
<dbReference type="FunCoup" id="A0A2J7Q1I6">
    <property type="interactions" value="1194"/>
</dbReference>
<dbReference type="OrthoDB" id="360327at2759"/>
<reference evidence="2 3" key="1">
    <citation type="submission" date="2017-12" db="EMBL/GenBank/DDBJ databases">
        <title>Hemimetabolous genomes reveal molecular basis of termite eusociality.</title>
        <authorList>
            <person name="Harrison M.C."/>
            <person name="Jongepier E."/>
            <person name="Robertson H.M."/>
            <person name="Arning N."/>
            <person name="Bitard-Feildel T."/>
            <person name="Chao H."/>
            <person name="Childers C.P."/>
            <person name="Dinh H."/>
            <person name="Doddapaneni H."/>
            <person name="Dugan S."/>
            <person name="Gowin J."/>
            <person name="Greiner C."/>
            <person name="Han Y."/>
            <person name="Hu H."/>
            <person name="Hughes D.S.T."/>
            <person name="Huylmans A.-K."/>
            <person name="Kemena C."/>
            <person name="Kremer L.P.M."/>
            <person name="Lee S.L."/>
            <person name="Lopez-Ezquerra A."/>
            <person name="Mallet L."/>
            <person name="Monroy-Kuhn J.M."/>
            <person name="Moser A."/>
            <person name="Murali S.C."/>
            <person name="Muzny D.M."/>
            <person name="Otani S."/>
            <person name="Piulachs M.-D."/>
            <person name="Poelchau M."/>
            <person name="Qu J."/>
            <person name="Schaub F."/>
            <person name="Wada-Katsumata A."/>
            <person name="Worley K.C."/>
            <person name="Xie Q."/>
            <person name="Ylla G."/>
            <person name="Poulsen M."/>
            <person name="Gibbs R.A."/>
            <person name="Schal C."/>
            <person name="Richards S."/>
            <person name="Belles X."/>
            <person name="Korb J."/>
            <person name="Bornberg-Bauer E."/>
        </authorList>
    </citation>
    <scope>NUCLEOTIDE SEQUENCE [LARGE SCALE GENOMIC DNA]</scope>
    <source>
        <tissue evidence="2">Whole body</tissue>
    </source>
</reference>
<comment type="similarity">
    <text evidence="1">Belongs to the CWC16 family.</text>
</comment>
<dbReference type="InterPro" id="IPR007590">
    <property type="entry name" value="Saf4/Yju2"/>
</dbReference>
<name>A0A2J7Q1I6_9NEOP</name>
<dbReference type="Pfam" id="PF04502">
    <property type="entry name" value="Saf4_Yju2"/>
    <property type="match status" value="1"/>
</dbReference>
<evidence type="ECO:0000256" key="1">
    <source>
        <dbReference type="ARBA" id="ARBA00005595"/>
    </source>
</evidence>
<dbReference type="Proteomes" id="UP000235965">
    <property type="component" value="Unassembled WGS sequence"/>
</dbReference>
<evidence type="ECO:0000313" key="3">
    <source>
        <dbReference type="Proteomes" id="UP000235965"/>
    </source>
</evidence>
<protein>
    <submittedName>
        <fullName evidence="2">Coiled-coil domain-containing protein 130-like protein</fullName>
    </submittedName>
</protein>